<dbReference type="InParanoid" id="I1SAJ1"/>
<dbReference type="HOGENOM" id="CLU_2171324_0_0_1"/>
<dbReference type="AlphaFoldDB" id="I1SAJ1"/>
<reference evidence="1 3" key="3">
    <citation type="journal article" date="2015" name="BMC Genomics">
        <title>The completed genome sequence of the pathogenic ascomycete fungus Fusarium graminearum.</title>
        <authorList>
            <person name="King R."/>
            <person name="Urban M."/>
            <person name="Hammond-Kosack M.C."/>
            <person name="Hassani-Pak K."/>
            <person name="Hammond-Kosack K.E."/>
        </authorList>
    </citation>
    <scope>NUCLEOTIDE SEQUENCE [LARGE SCALE GENOMIC DNA]</scope>
    <source>
        <strain evidence="3">ATCC MYA-4620 / CBS 123657 / FGSC 9075 / NRRL 31084 / PH-1</strain>
        <strain evidence="1">PH-1</strain>
    </source>
</reference>
<accession>A0A098E201</accession>
<dbReference type="Proteomes" id="UP000070720">
    <property type="component" value="Chromosome 3"/>
</dbReference>
<dbReference type="VEuPathDB" id="FungiDB:FGRAMPH1_01G21033"/>
<dbReference type="RefSeq" id="XP_011325347.1">
    <property type="nucleotide sequence ID" value="XM_011327045.1"/>
</dbReference>
<reference evidence="2 3" key="2">
    <citation type="journal article" date="2010" name="Nature">
        <title>Comparative genomics reveals mobile pathogenicity chromosomes in Fusarium.</title>
        <authorList>
            <person name="Ma L.J."/>
            <person name="van der Does H.C."/>
            <person name="Borkovich K.A."/>
            <person name="Coleman J.J."/>
            <person name="Daboussi M.J."/>
            <person name="Di Pietro A."/>
            <person name="Dufresne M."/>
            <person name="Freitag M."/>
            <person name="Grabherr M."/>
            <person name="Henrissat B."/>
            <person name="Houterman P.M."/>
            <person name="Kang S."/>
            <person name="Shim W.B."/>
            <person name="Woloshuk C."/>
            <person name="Xie X."/>
            <person name="Xu J.R."/>
            <person name="Antoniw J."/>
            <person name="Baker S.E."/>
            <person name="Bluhm B.H."/>
            <person name="Breakspear A."/>
            <person name="Brown D.W."/>
            <person name="Butchko R.A."/>
            <person name="Chapman S."/>
            <person name="Coulson R."/>
            <person name="Coutinho P.M."/>
            <person name="Danchin E.G."/>
            <person name="Diener A."/>
            <person name="Gale L.R."/>
            <person name="Gardiner D.M."/>
            <person name="Goff S."/>
            <person name="Hammond-Kosack K.E."/>
            <person name="Hilburn K."/>
            <person name="Hua-Van A."/>
            <person name="Jonkers W."/>
            <person name="Kazan K."/>
            <person name="Kodira C.D."/>
            <person name="Koehrsen M."/>
            <person name="Kumar L."/>
            <person name="Lee Y.H."/>
            <person name="Li L."/>
            <person name="Manners J.M."/>
            <person name="Miranda-Saavedra D."/>
            <person name="Mukherjee M."/>
            <person name="Park G."/>
            <person name="Park J."/>
            <person name="Park S.Y."/>
            <person name="Proctor R.H."/>
            <person name="Regev A."/>
            <person name="Ruiz-Roldan M.C."/>
            <person name="Sain D."/>
            <person name="Sakthikumar S."/>
            <person name="Sykes S."/>
            <person name="Schwartz D.C."/>
            <person name="Turgeon B.G."/>
            <person name="Wapinski I."/>
            <person name="Yoder O."/>
            <person name="Young S."/>
            <person name="Zeng Q."/>
            <person name="Zhou S."/>
            <person name="Galagan J."/>
            <person name="Cuomo C.A."/>
            <person name="Kistler H.C."/>
            <person name="Rep M."/>
        </authorList>
    </citation>
    <scope>GENOME REANNOTATION</scope>
    <source>
        <strain evidence="3">ATCC MYA-4620 / CBS 123657 / FGSC 9075 / NRRL 31084 / PH-1</strain>
        <strain evidence="2">PH-1 / ATCC MYA-4620 / FGSC 9075 / NRRL 31084</strain>
    </source>
</reference>
<reference evidence="2 3" key="1">
    <citation type="journal article" date="2007" name="Science">
        <title>The Fusarium graminearum genome reveals a link between localized polymorphism and pathogen specialization.</title>
        <authorList>
            <person name="Cuomo C.A."/>
            <person name="Gueldener U."/>
            <person name="Xu J.-R."/>
            <person name="Trail F."/>
            <person name="Turgeon B.G."/>
            <person name="Di Pietro A."/>
            <person name="Walton J.D."/>
            <person name="Ma L.-J."/>
            <person name="Baker S.E."/>
            <person name="Rep M."/>
            <person name="Adam G."/>
            <person name="Antoniw J."/>
            <person name="Baldwin T."/>
            <person name="Calvo S.E."/>
            <person name="Chang Y.-L."/>
            <person name="DeCaprio D."/>
            <person name="Gale L.R."/>
            <person name="Gnerre S."/>
            <person name="Goswami R.S."/>
            <person name="Hammond-Kosack K."/>
            <person name="Harris L.J."/>
            <person name="Hilburn K."/>
            <person name="Kennell J.C."/>
            <person name="Kroken S."/>
            <person name="Magnuson J.K."/>
            <person name="Mannhaupt G."/>
            <person name="Mauceli E.W."/>
            <person name="Mewes H.-W."/>
            <person name="Mitterbauer R."/>
            <person name="Muehlbauer G."/>
            <person name="Muensterkoetter M."/>
            <person name="Nelson D."/>
            <person name="O'Donnell K."/>
            <person name="Ouellet T."/>
            <person name="Qi W."/>
            <person name="Quesneville H."/>
            <person name="Roncero M.I.G."/>
            <person name="Seong K.-Y."/>
            <person name="Tetko I.V."/>
            <person name="Urban M."/>
            <person name="Waalwijk C."/>
            <person name="Ward T.J."/>
            <person name="Yao J."/>
            <person name="Birren B.W."/>
            <person name="Kistler H.C."/>
        </authorList>
    </citation>
    <scope>NUCLEOTIDE SEQUENCE [LARGE SCALE GENOMIC DNA]</scope>
    <source>
        <strain evidence="3">ATCC MYA-4620 / CBS 123657 / FGSC 9075 / NRRL 31084 / PH-1</strain>
        <strain evidence="2">PH-1 / ATCC MYA-4620 / FGSC 9075 / NRRL 31084</strain>
    </source>
</reference>
<protein>
    <submittedName>
        <fullName evidence="1">Chromosome 3, complete genome</fullName>
    </submittedName>
</protein>
<evidence type="ECO:0000313" key="3">
    <source>
        <dbReference type="Proteomes" id="UP000070720"/>
    </source>
</evidence>
<evidence type="ECO:0000313" key="2">
    <source>
        <dbReference type="EnsemblFungi" id="CEF87133"/>
    </source>
</evidence>
<proteinExistence type="predicted"/>
<gene>
    <name evidence="1" type="ORF">FGRAMPH1_01T21033</name>
</gene>
<dbReference type="EnsemblFungi" id="CEF87133">
    <property type="protein sequence ID" value="CEF87133"/>
    <property type="gene ID" value="FGRRES_13872"/>
</dbReference>
<keyword evidence="3" id="KW-1185">Reference proteome</keyword>
<sequence length="110" mass="12536">MPHIDFACENKIYRDTCYSFELRFLSLQMNMPTVATLNGFNNRSGYYDGLPRGLSSGTNDFFFPRLDCKSNISTLVRCQSTPDRAAIDHSRKAIVFNHCHNGKPTAQPQR</sequence>
<dbReference type="KEGG" id="fgr:FGSG_13872"/>
<name>I1SAJ1_GIBZE</name>
<reference evidence="2" key="4">
    <citation type="submission" date="2017-01" db="UniProtKB">
        <authorList>
            <consortium name="EnsemblFungi"/>
        </authorList>
    </citation>
    <scope>IDENTIFICATION</scope>
    <source>
        <strain evidence="2">PH-1 / ATCC MYA-4620 / FGSC 9075 / NRRL 31084</strain>
    </source>
</reference>
<dbReference type="EMBL" id="HG970334">
    <property type="protein sequence ID" value="CEF87133.1"/>
    <property type="molecule type" value="Genomic_DNA"/>
</dbReference>
<accession>I1SAJ1</accession>
<evidence type="ECO:0000313" key="1">
    <source>
        <dbReference type="EMBL" id="CEF87133.1"/>
    </source>
</evidence>
<organism evidence="1 3">
    <name type="scientific">Gibberella zeae (strain ATCC MYA-4620 / CBS 123657 / FGSC 9075 / NRRL 31084 / PH-1)</name>
    <name type="common">Wheat head blight fungus</name>
    <name type="synonym">Fusarium graminearum</name>
    <dbReference type="NCBI Taxonomy" id="229533"/>
    <lineage>
        <taxon>Eukaryota</taxon>
        <taxon>Fungi</taxon>
        <taxon>Dikarya</taxon>
        <taxon>Ascomycota</taxon>
        <taxon>Pezizomycotina</taxon>
        <taxon>Sordariomycetes</taxon>
        <taxon>Hypocreomycetidae</taxon>
        <taxon>Hypocreales</taxon>
        <taxon>Nectriaceae</taxon>
        <taxon>Fusarium</taxon>
    </lineage>
</organism>